<keyword evidence="1" id="KW-0472">Membrane</keyword>
<reference evidence="2 3" key="1">
    <citation type="submission" date="2024-02" db="EMBL/GenBank/DDBJ databases">
        <authorList>
            <person name="Chen Y."/>
            <person name="Shah S."/>
            <person name="Dougan E. K."/>
            <person name="Thang M."/>
            <person name="Chan C."/>
        </authorList>
    </citation>
    <scope>NUCLEOTIDE SEQUENCE [LARGE SCALE GENOMIC DNA]</scope>
</reference>
<keyword evidence="3" id="KW-1185">Reference proteome</keyword>
<dbReference type="Proteomes" id="UP001642484">
    <property type="component" value="Unassembled WGS sequence"/>
</dbReference>
<feature type="transmembrane region" description="Helical" evidence="1">
    <location>
        <begin position="21"/>
        <end position="47"/>
    </location>
</feature>
<comment type="caution">
    <text evidence="2">The sequence shown here is derived from an EMBL/GenBank/DDBJ whole genome shotgun (WGS) entry which is preliminary data.</text>
</comment>
<name>A0ABP0Q6R0_9DINO</name>
<evidence type="ECO:0000256" key="1">
    <source>
        <dbReference type="SAM" id="Phobius"/>
    </source>
</evidence>
<keyword evidence="1" id="KW-0812">Transmembrane</keyword>
<proteinExistence type="predicted"/>
<dbReference type="EMBL" id="CAXAMN010024128">
    <property type="protein sequence ID" value="CAK9083927.1"/>
    <property type="molecule type" value="Genomic_DNA"/>
</dbReference>
<evidence type="ECO:0000313" key="3">
    <source>
        <dbReference type="Proteomes" id="UP001642484"/>
    </source>
</evidence>
<sequence>MLFDRWQRHSKHCPRCKRVMRAFGVMQSTAGRLSVLGLGLAFVLMLMRQFRSSSYWLLLTLLLAALGRWAAAERWGFVSSVPLKGLMEVPVYKSGQKRISE</sequence>
<accession>A0ABP0Q6R0</accession>
<gene>
    <name evidence="2" type="ORF">CCMP2556_LOCUS40872</name>
</gene>
<organism evidence="2 3">
    <name type="scientific">Durusdinium trenchii</name>
    <dbReference type="NCBI Taxonomy" id="1381693"/>
    <lineage>
        <taxon>Eukaryota</taxon>
        <taxon>Sar</taxon>
        <taxon>Alveolata</taxon>
        <taxon>Dinophyceae</taxon>
        <taxon>Suessiales</taxon>
        <taxon>Symbiodiniaceae</taxon>
        <taxon>Durusdinium</taxon>
    </lineage>
</organism>
<evidence type="ECO:0000313" key="2">
    <source>
        <dbReference type="EMBL" id="CAK9083927.1"/>
    </source>
</evidence>
<protein>
    <submittedName>
        <fullName evidence="2">Uncharacterized protein</fullName>
    </submittedName>
</protein>
<feature type="transmembrane region" description="Helical" evidence="1">
    <location>
        <begin position="53"/>
        <end position="71"/>
    </location>
</feature>
<keyword evidence="1" id="KW-1133">Transmembrane helix</keyword>